<dbReference type="InterPro" id="IPR004014">
    <property type="entry name" value="ATPase_P-typ_cation-transptr_N"/>
</dbReference>
<dbReference type="Pfam" id="PF00690">
    <property type="entry name" value="Cation_ATPase_N"/>
    <property type="match status" value="1"/>
</dbReference>
<keyword evidence="6" id="KW-0547">Nucleotide-binding</keyword>
<dbReference type="FunFam" id="3.40.50.1000:FF:000211">
    <property type="entry name" value="Plasma membrane ATPase"/>
    <property type="match status" value="1"/>
</dbReference>
<sequence length="836" mass="93804">MMFGDTECLPLCQYLNNSIYRFIFKIFLKIRVIVDDIMVIKKIEEEFKTSLKTGLSTEEAEERLKEYGYNEIPERKIHPIIKFLSYFWNPIAWMIEIAAILSAIIKHWIDFTIILILLLVNGIVGFWEEHKAENVIEFLKQKMALNARVLRDGKWKTILAKELVPGDVVRVRIGDIVPADIVLVEGDYLVVDESALTGESLPVEKKVGDIVYSGSVVKKGEITGIVKDTGLNTYFGKTVRLVEKAERVSSYQKMIIKIGDYLIILAVILIAIMVAVELWRGASLIKTVQFALVLAVSAIPAAMPAVLSITMAIGALNLAKKDAIVKKLVSIEELAGVDILCSDKTGTLTKNQLVCGEIITLNDFSKEDVVLFATLASREEDADAIDMAILNEAEKLNLIEKIKNYKIKKFIPFDPVIKRTEAEITNEKTFKVSKGAPQVILDLCNADEDFRKKVEEIVDKLAENGYRALGVAIYMDGKWHFTGIISLYDPPREDAPLAVKKIKELGVKIKMVTGDHVAIAKNIARILGIGNKIISISELLKKLKGGEIKEEKFDVIVEEADGFAEVFPEHKYRIVDSLQNREHMVAMTGDGVNDAPALKKADCGIAVSNATDAARAAADIILLSPGISVIVDAIQEARRIFQRMESYVIYRITETIRILFFIELCILVLGIYPITALMIVLLAILNDIPILAIAYDNVVEPKSPVKWKMKEILTISTILGFSGVISSFLIFYISDVFLHLTLPELQSFVFLKLILAGHATIFVTRVRDRLWRKPYPSKWLFWGVMGTNIIGTIVAAEGIFMAPIGWKMALFMWFYAHLWMLINDEIKIILLRSYSI</sequence>
<feature type="transmembrane region" description="Helical" evidence="12">
    <location>
        <begin position="83"/>
        <end position="105"/>
    </location>
</feature>
<dbReference type="GO" id="GO:0016887">
    <property type="term" value="F:ATP hydrolysis activity"/>
    <property type="evidence" value="ECO:0007669"/>
    <property type="project" value="InterPro"/>
</dbReference>
<dbReference type="SUPFAM" id="SSF81665">
    <property type="entry name" value="Calcium ATPase, transmembrane domain M"/>
    <property type="match status" value="1"/>
</dbReference>
<dbReference type="EMBL" id="AGJL01000047">
    <property type="protein sequence ID" value="EHP84689.1"/>
    <property type="molecule type" value="Genomic_DNA"/>
</dbReference>
<proteinExistence type="inferred from homology"/>
<dbReference type="Pfam" id="PF00702">
    <property type="entry name" value="Hydrolase"/>
    <property type="match status" value="1"/>
</dbReference>
<feature type="transmembrane region" description="Helical" evidence="12">
    <location>
        <begin position="261"/>
        <end position="279"/>
    </location>
</feature>
<dbReference type="SUPFAM" id="SSF81653">
    <property type="entry name" value="Calcium ATPase, transduction domain A"/>
    <property type="match status" value="1"/>
</dbReference>
<dbReference type="SUPFAM" id="SSF81660">
    <property type="entry name" value="Metal cation-transporting ATPase, ATP-binding domain N"/>
    <property type="match status" value="1"/>
</dbReference>
<keyword evidence="3" id="KW-0597">Phosphoprotein</keyword>
<feature type="transmembrane region" description="Helical" evidence="12">
    <location>
        <begin position="745"/>
        <end position="767"/>
    </location>
</feature>
<dbReference type="PROSITE" id="PS00154">
    <property type="entry name" value="ATPASE_E1_E2"/>
    <property type="match status" value="1"/>
</dbReference>
<accession>H1L0K5</accession>
<evidence type="ECO:0000256" key="1">
    <source>
        <dbReference type="ARBA" id="ARBA00004141"/>
    </source>
</evidence>
<keyword evidence="10 12" id="KW-1133">Transmembrane helix</keyword>
<dbReference type="Proteomes" id="UP000003706">
    <property type="component" value="Unassembled WGS sequence"/>
</dbReference>
<keyword evidence="11 12" id="KW-0472">Membrane</keyword>
<dbReference type="InterPro" id="IPR018303">
    <property type="entry name" value="ATPase_P-typ_P_site"/>
</dbReference>
<dbReference type="InterPro" id="IPR044492">
    <property type="entry name" value="P_typ_ATPase_HD_dom"/>
</dbReference>
<dbReference type="NCBIfam" id="TIGR01647">
    <property type="entry name" value="ATPase-IIIA_H"/>
    <property type="match status" value="1"/>
</dbReference>
<feature type="transmembrane region" description="Helical" evidence="12">
    <location>
        <begin position="711"/>
        <end position="733"/>
    </location>
</feature>
<dbReference type="GO" id="GO:0008553">
    <property type="term" value="F:P-type proton-exporting transporter activity"/>
    <property type="evidence" value="ECO:0007669"/>
    <property type="project" value="InterPro"/>
</dbReference>
<dbReference type="SMART" id="SM00831">
    <property type="entry name" value="Cation_ATPase_N"/>
    <property type="match status" value="1"/>
</dbReference>
<evidence type="ECO:0000256" key="11">
    <source>
        <dbReference type="ARBA" id="ARBA00023136"/>
    </source>
</evidence>
<dbReference type="PATRIC" id="fig|647171.4.peg.1537"/>
<dbReference type="InterPro" id="IPR023299">
    <property type="entry name" value="ATPase_P-typ_cyto_dom_N"/>
</dbReference>
<dbReference type="InterPro" id="IPR001757">
    <property type="entry name" value="P_typ_ATPase"/>
</dbReference>
<dbReference type="Gene3D" id="3.40.1110.10">
    <property type="entry name" value="Calcium-transporting ATPase, cytoplasmic domain N"/>
    <property type="match status" value="1"/>
</dbReference>
<dbReference type="Gene3D" id="2.70.150.10">
    <property type="entry name" value="Calcium-transporting ATPase, cytoplasmic transduction domain A"/>
    <property type="match status" value="1"/>
</dbReference>
<dbReference type="Gene3D" id="3.40.50.1000">
    <property type="entry name" value="HAD superfamily/HAD-like"/>
    <property type="match status" value="1"/>
</dbReference>
<dbReference type="PANTHER" id="PTHR42861">
    <property type="entry name" value="CALCIUM-TRANSPORTING ATPASE"/>
    <property type="match status" value="1"/>
</dbReference>
<dbReference type="InterPro" id="IPR059000">
    <property type="entry name" value="ATPase_P-type_domA"/>
</dbReference>
<dbReference type="STRING" id="647171.MetfoDRAFT_1579"/>
<dbReference type="SFLD" id="SFLDS00003">
    <property type="entry name" value="Haloacid_Dehalogenase"/>
    <property type="match status" value="1"/>
</dbReference>
<dbReference type="GO" id="GO:0120029">
    <property type="term" value="P:proton export across plasma membrane"/>
    <property type="evidence" value="ECO:0007669"/>
    <property type="project" value="InterPro"/>
</dbReference>
<dbReference type="SFLD" id="SFLDG00002">
    <property type="entry name" value="C1.7:_P-type_atpase_like"/>
    <property type="match status" value="1"/>
</dbReference>
<dbReference type="PRINTS" id="PR00120">
    <property type="entry name" value="HATPASE"/>
</dbReference>
<evidence type="ECO:0000256" key="8">
    <source>
        <dbReference type="ARBA" id="ARBA00022842"/>
    </source>
</evidence>
<keyword evidence="7" id="KW-0067">ATP-binding</keyword>
<evidence type="ECO:0000256" key="7">
    <source>
        <dbReference type="ARBA" id="ARBA00022840"/>
    </source>
</evidence>
<dbReference type="AlphaFoldDB" id="H1L0K5"/>
<dbReference type="CDD" id="cd02076">
    <property type="entry name" value="P-type_ATPase_H"/>
    <property type="match status" value="1"/>
</dbReference>
<dbReference type="FunFam" id="2.70.150.10:FF:000042">
    <property type="entry name" value="Plasma membrane ATPase"/>
    <property type="match status" value="1"/>
</dbReference>
<feature type="transmembrane region" description="Helical" evidence="12">
    <location>
        <begin position="111"/>
        <end position="127"/>
    </location>
</feature>
<dbReference type="GO" id="GO:0046872">
    <property type="term" value="F:metal ion binding"/>
    <property type="evidence" value="ECO:0007669"/>
    <property type="project" value="UniProtKB-KW"/>
</dbReference>
<evidence type="ECO:0000256" key="5">
    <source>
        <dbReference type="ARBA" id="ARBA00022723"/>
    </source>
</evidence>
<feature type="transmembrane region" description="Helical" evidence="12">
    <location>
        <begin position="779"/>
        <end position="798"/>
    </location>
</feature>
<dbReference type="InterPro" id="IPR023298">
    <property type="entry name" value="ATPase_P-typ_TM_dom_sf"/>
</dbReference>
<dbReference type="Pfam" id="PF00122">
    <property type="entry name" value="E1-E2_ATPase"/>
    <property type="match status" value="1"/>
</dbReference>
<dbReference type="SUPFAM" id="SSF56784">
    <property type="entry name" value="HAD-like"/>
    <property type="match status" value="1"/>
</dbReference>
<evidence type="ECO:0000256" key="12">
    <source>
        <dbReference type="SAM" id="Phobius"/>
    </source>
</evidence>
<keyword evidence="5" id="KW-0479">Metal-binding</keyword>
<keyword evidence="4 12" id="KW-0812">Transmembrane</keyword>
<evidence type="ECO:0000256" key="9">
    <source>
        <dbReference type="ARBA" id="ARBA00022967"/>
    </source>
</evidence>
<dbReference type="GO" id="GO:0005524">
    <property type="term" value="F:ATP binding"/>
    <property type="evidence" value="ECO:0007669"/>
    <property type="project" value="UniProtKB-KW"/>
</dbReference>
<name>H1L0K5_9EURY</name>
<reference evidence="14 15" key="1">
    <citation type="submission" date="2011-09" db="EMBL/GenBank/DDBJ databases">
        <title>The draft genome of Methanotorris formicicus Mc-S-70.</title>
        <authorList>
            <consortium name="US DOE Joint Genome Institute (JGI-PGF)"/>
            <person name="Lucas S."/>
            <person name="Han J."/>
            <person name="Lapidus A."/>
            <person name="Cheng J.-F."/>
            <person name="Goodwin L."/>
            <person name="Pitluck S."/>
            <person name="Peters L."/>
            <person name="Land M.L."/>
            <person name="Hauser L."/>
            <person name="Sieprawska-Lupa M."/>
            <person name="Takai K."/>
            <person name="Miyazaki J."/>
            <person name="Whitman W."/>
            <person name="Woyke T.J."/>
        </authorList>
    </citation>
    <scope>NUCLEOTIDE SEQUENCE [LARGE SCALE GENOMIC DNA]</scope>
    <source>
        <strain evidence="14 15">Mc-S-70</strain>
    </source>
</reference>
<dbReference type="FunFam" id="3.40.1110.10:FF:000005">
    <property type="entry name" value="Plasma membrane ATPase"/>
    <property type="match status" value="1"/>
</dbReference>
<evidence type="ECO:0000256" key="10">
    <source>
        <dbReference type="ARBA" id="ARBA00022989"/>
    </source>
</evidence>
<feature type="transmembrane region" description="Helical" evidence="12">
    <location>
        <begin position="678"/>
        <end position="699"/>
    </location>
</feature>
<gene>
    <name evidence="14" type="ORF">MetfoDRAFT_1579</name>
</gene>
<evidence type="ECO:0000256" key="4">
    <source>
        <dbReference type="ARBA" id="ARBA00022692"/>
    </source>
</evidence>
<dbReference type="InterPro" id="IPR036412">
    <property type="entry name" value="HAD-like_sf"/>
</dbReference>
<comment type="subcellular location">
    <subcellularLocation>
        <location evidence="1">Membrane</location>
        <topology evidence="1">Multi-pass membrane protein</topology>
    </subcellularLocation>
</comment>
<feature type="transmembrane region" description="Helical" evidence="12">
    <location>
        <begin position="648"/>
        <end position="672"/>
    </location>
</feature>
<dbReference type="InterPro" id="IPR008250">
    <property type="entry name" value="ATPase_P-typ_transduc_dom_A_sf"/>
</dbReference>
<dbReference type="GO" id="GO:0016020">
    <property type="term" value="C:membrane"/>
    <property type="evidence" value="ECO:0007669"/>
    <property type="project" value="UniProtKB-SubCell"/>
</dbReference>
<comment type="caution">
    <text evidence="14">The sequence shown here is derived from an EMBL/GenBank/DDBJ whole genome shotgun (WGS) entry which is preliminary data.</text>
</comment>
<keyword evidence="15" id="KW-1185">Reference proteome</keyword>
<evidence type="ECO:0000256" key="3">
    <source>
        <dbReference type="ARBA" id="ARBA00022553"/>
    </source>
</evidence>
<feature type="transmembrane region" description="Helical" evidence="12">
    <location>
        <begin position="804"/>
        <end position="822"/>
    </location>
</feature>
<evidence type="ECO:0000313" key="15">
    <source>
        <dbReference type="Proteomes" id="UP000003706"/>
    </source>
</evidence>
<evidence type="ECO:0000259" key="13">
    <source>
        <dbReference type="SMART" id="SM00831"/>
    </source>
</evidence>
<protein>
    <submittedName>
        <fullName evidence="14">Plasma-membrane proton-efflux P-type ATPase</fullName>
    </submittedName>
</protein>
<evidence type="ECO:0000256" key="6">
    <source>
        <dbReference type="ARBA" id="ARBA00022741"/>
    </source>
</evidence>
<dbReference type="PRINTS" id="PR00119">
    <property type="entry name" value="CATATPASE"/>
</dbReference>
<dbReference type="Gene3D" id="1.20.1110.10">
    <property type="entry name" value="Calcium-transporting ATPase, transmembrane domain"/>
    <property type="match status" value="1"/>
</dbReference>
<dbReference type="SFLD" id="SFLDF00027">
    <property type="entry name" value="p-type_atpase"/>
    <property type="match status" value="1"/>
</dbReference>
<dbReference type="InterPro" id="IPR006534">
    <property type="entry name" value="P-type_ATPase_IIIA"/>
</dbReference>
<evidence type="ECO:0000256" key="2">
    <source>
        <dbReference type="ARBA" id="ARBA00008804"/>
    </source>
</evidence>
<keyword evidence="9" id="KW-1278">Translocase</keyword>
<keyword evidence="8" id="KW-0460">Magnesium</keyword>
<dbReference type="NCBIfam" id="TIGR01494">
    <property type="entry name" value="ATPase_P-type"/>
    <property type="match status" value="2"/>
</dbReference>
<dbReference type="InterPro" id="IPR023214">
    <property type="entry name" value="HAD_sf"/>
</dbReference>
<feature type="domain" description="Cation-transporting P-type ATPase N-terminal" evidence="13">
    <location>
        <begin position="34"/>
        <end position="107"/>
    </location>
</feature>
<feature type="transmembrane region" description="Helical" evidence="12">
    <location>
        <begin position="291"/>
        <end position="318"/>
    </location>
</feature>
<comment type="similarity">
    <text evidence="2">Belongs to the cation transport ATPase (P-type) (TC 3.A.3) family. Type IIIA subfamily.</text>
</comment>
<evidence type="ECO:0000313" key="14">
    <source>
        <dbReference type="EMBL" id="EHP84689.1"/>
    </source>
</evidence>
<organism evidence="14 15">
    <name type="scientific">Methanotorris formicicus Mc-S-70</name>
    <dbReference type="NCBI Taxonomy" id="647171"/>
    <lineage>
        <taxon>Archaea</taxon>
        <taxon>Methanobacteriati</taxon>
        <taxon>Methanobacteriota</taxon>
        <taxon>Methanomada group</taxon>
        <taxon>Methanococci</taxon>
        <taxon>Methanococcales</taxon>
        <taxon>Methanocaldococcaceae</taxon>
        <taxon>Methanotorris</taxon>
    </lineage>
</organism>